<protein>
    <submittedName>
        <fullName evidence="1">Uncharacterized protein</fullName>
    </submittedName>
</protein>
<dbReference type="EMBL" id="JAZAVJ010000029">
    <property type="protein sequence ID" value="KAK7420498.1"/>
    <property type="molecule type" value="Genomic_DNA"/>
</dbReference>
<organism evidence="1 2">
    <name type="scientific">Neonectria punicea</name>
    <dbReference type="NCBI Taxonomy" id="979145"/>
    <lineage>
        <taxon>Eukaryota</taxon>
        <taxon>Fungi</taxon>
        <taxon>Dikarya</taxon>
        <taxon>Ascomycota</taxon>
        <taxon>Pezizomycotina</taxon>
        <taxon>Sordariomycetes</taxon>
        <taxon>Hypocreomycetidae</taxon>
        <taxon>Hypocreales</taxon>
        <taxon>Nectriaceae</taxon>
        <taxon>Neonectria</taxon>
    </lineage>
</organism>
<sequence>MCDFVEKKAYCIQCGSHIATEPVWELCPNALRSREGVVCEKAHKVRMVYVDSVGCWICNPPNQDKTKEGLKNDDIAKA</sequence>
<evidence type="ECO:0000313" key="1">
    <source>
        <dbReference type="EMBL" id="KAK7420498.1"/>
    </source>
</evidence>
<proteinExistence type="predicted"/>
<comment type="caution">
    <text evidence="1">The sequence shown here is derived from an EMBL/GenBank/DDBJ whole genome shotgun (WGS) entry which is preliminary data.</text>
</comment>
<evidence type="ECO:0000313" key="2">
    <source>
        <dbReference type="Proteomes" id="UP001498476"/>
    </source>
</evidence>
<accession>A0ABR1HID9</accession>
<dbReference type="Proteomes" id="UP001498476">
    <property type="component" value="Unassembled WGS sequence"/>
</dbReference>
<keyword evidence="2" id="KW-1185">Reference proteome</keyword>
<name>A0ABR1HID9_9HYPO</name>
<reference evidence="1 2" key="1">
    <citation type="journal article" date="2025" name="Microbiol. Resour. Announc.">
        <title>Draft genome sequences for Neonectria magnoliae and Neonectria punicea, canker pathogens of Liriodendron tulipifera and Acer saccharum in West Virginia.</title>
        <authorList>
            <person name="Petronek H.M."/>
            <person name="Kasson M.T."/>
            <person name="Metheny A.M."/>
            <person name="Stauder C.M."/>
            <person name="Lovett B."/>
            <person name="Lynch S.C."/>
            <person name="Garnas J.R."/>
            <person name="Kasson L.R."/>
            <person name="Stajich J.E."/>
        </authorList>
    </citation>
    <scope>NUCLEOTIDE SEQUENCE [LARGE SCALE GENOMIC DNA]</scope>
    <source>
        <strain evidence="1 2">NRRL 64653</strain>
    </source>
</reference>
<gene>
    <name evidence="1" type="ORF">QQX98_002696</name>
</gene>